<accession>A0AAD7EJB8</accession>
<sequence>MHRIPDYFAGVLGAVFFRVASGTGAGAVCPFTEVVCPFAEVVCPFTVVGVPFSSATASCPRWEKAPFIVARCPLPRPITGAKVL</sequence>
<dbReference type="AlphaFoldDB" id="A0AAD7EJB8"/>
<gene>
    <name evidence="2" type="ORF">DFH08DRAFT_882022</name>
</gene>
<dbReference type="Proteomes" id="UP001218218">
    <property type="component" value="Unassembled WGS sequence"/>
</dbReference>
<protein>
    <recommendedName>
        <fullName evidence="4">Secreted protein</fullName>
    </recommendedName>
</protein>
<reference evidence="2" key="1">
    <citation type="submission" date="2023-03" db="EMBL/GenBank/DDBJ databases">
        <title>Massive genome expansion in bonnet fungi (Mycena s.s.) driven by repeated elements and novel gene families across ecological guilds.</title>
        <authorList>
            <consortium name="Lawrence Berkeley National Laboratory"/>
            <person name="Harder C.B."/>
            <person name="Miyauchi S."/>
            <person name="Viragh M."/>
            <person name="Kuo A."/>
            <person name="Thoen E."/>
            <person name="Andreopoulos B."/>
            <person name="Lu D."/>
            <person name="Skrede I."/>
            <person name="Drula E."/>
            <person name="Henrissat B."/>
            <person name="Morin E."/>
            <person name="Kohler A."/>
            <person name="Barry K."/>
            <person name="LaButti K."/>
            <person name="Morin E."/>
            <person name="Salamov A."/>
            <person name="Lipzen A."/>
            <person name="Mereny Z."/>
            <person name="Hegedus B."/>
            <person name="Baldrian P."/>
            <person name="Stursova M."/>
            <person name="Weitz H."/>
            <person name="Taylor A."/>
            <person name="Grigoriev I.V."/>
            <person name="Nagy L.G."/>
            <person name="Martin F."/>
            <person name="Kauserud H."/>
        </authorList>
    </citation>
    <scope>NUCLEOTIDE SEQUENCE</scope>
    <source>
        <strain evidence="2">CBHHK002</strain>
    </source>
</reference>
<keyword evidence="1" id="KW-0732">Signal</keyword>
<name>A0AAD7EJB8_9AGAR</name>
<evidence type="ECO:0000313" key="2">
    <source>
        <dbReference type="EMBL" id="KAJ7330915.1"/>
    </source>
</evidence>
<feature type="chain" id="PRO_5042177178" description="Secreted protein" evidence="1">
    <location>
        <begin position="23"/>
        <end position="84"/>
    </location>
</feature>
<evidence type="ECO:0008006" key="4">
    <source>
        <dbReference type="Google" id="ProtNLM"/>
    </source>
</evidence>
<keyword evidence="3" id="KW-1185">Reference proteome</keyword>
<organism evidence="2 3">
    <name type="scientific">Mycena albidolilacea</name>
    <dbReference type="NCBI Taxonomy" id="1033008"/>
    <lineage>
        <taxon>Eukaryota</taxon>
        <taxon>Fungi</taxon>
        <taxon>Dikarya</taxon>
        <taxon>Basidiomycota</taxon>
        <taxon>Agaricomycotina</taxon>
        <taxon>Agaricomycetes</taxon>
        <taxon>Agaricomycetidae</taxon>
        <taxon>Agaricales</taxon>
        <taxon>Marasmiineae</taxon>
        <taxon>Mycenaceae</taxon>
        <taxon>Mycena</taxon>
    </lineage>
</organism>
<dbReference type="EMBL" id="JARIHO010000036">
    <property type="protein sequence ID" value="KAJ7330915.1"/>
    <property type="molecule type" value="Genomic_DNA"/>
</dbReference>
<evidence type="ECO:0000256" key="1">
    <source>
        <dbReference type="SAM" id="SignalP"/>
    </source>
</evidence>
<proteinExistence type="predicted"/>
<comment type="caution">
    <text evidence="2">The sequence shown here is derived from an EMBL/GenBank/DDBJ whole genome shotgun (WGS) entry which is preliminary data.</text>
</comment>
<evidence type="ECO:0000313" key="3">
    <source>
        <dbReference type="Proteomes" id="UP001218218"/>
    </source>
</evidence>
<feature type="signal peptide" evidence="1">
    <location>
        <begin position="1"/>
        <end position="22"/>
    </location>
</feature>